<keyword evidence="2" id="KW-0732">Signal</keyword>
<sequence length="236" mass="25007">MRVLPVLFCAIVLFVSANALPPRTSAYPAESVGQTANRLVFSNALVPEAIGEQRGASDPLNRRRRNFDIGGILKTIGVDVDLGGPELSFKAPNVSIQTPLGQIGCSESKRSRRDGGRKHNAESLESDEKGSRKQARNVRSDNLASVVDMEDTRILSSDTEVTEDTEVMDCMAATEAMDCMAAMVMAATATAATVTADTDMVDTATADSNMADTDMADMDMVGTDTADTADTGMADT</sequence>
<evidence type="ECO:0000256" key="1">
    <source>
        <dbReference type="SAM" id="MobiDB-lite"/>
    </source>
</evidence>
<keyword evidence="4" id="KW-1185">Reference proteome</keyword>
<feature type="signal peptide" evidence="2">
    <location>
        <begin position="1"/>
        <end position="19"/>
    </location>
</feature>
<name>A0A182F686_ANOAL</name>
<evidence type="ECO:0000313" key="4">
    <source>
        <dbReference type="Proteomes" id="UP000069272"/>
    </source>
</evidence>
<feature type="chain" id="PRO_5043523071" evidence="2">
    <location>
        <begin position="20"/>
        <end position="236"/>
    </location>
</feature>
<reference evidence="3 4" key="1">
    <citation type="journal article" date="2017" name="G3 (Bethesda)">
        <title>The Physical Genome Mapping of Anopheles albimanus Corrected Scaffold Misassemblies and Identified Interarm Rearrangements in Genus Anopheles.</title>
        <authorList>
            <person name="Artemov G.N."/>
            <person name="Peery A.N."/>
            <person name="Jiang X."/>
            <person name="Tu Z."/>
            <person name="Stegniy V.N."/>
            <person name="Sharakhova M.V."/>
            <person name="Sharakhov I.V."/>
        </authorList>
    </citation>
    <scope>NUCLEOTIDE SEQUENCE [LARGE SCALE GENOMIC DNA]</scope>
    <source>
        <strain evidence="3 4">ALBI9_A</strain>
    </source>
</reference>
<reference evidence="3" key="2">
    <citation type="submission" date="2022-08" db="UniProtKB">
        <authorList>
            <consortium name="EnsemblMetazoa"/>
        </authorList>
    </citation>
    <scope>IDENTIFICATION</scope>
    <source>
        <strain evidence="3">STECLA/ALBI9_A</strain>
    </source>
</reference>
<feature type="compositionally biased region" description="Basic and acidic residues" evidence="1">
    <location>
        <begin position="107"/>
        <end position="131"/>
    </location>
</feature>
<protein>
    <submittedName>
        <fullName evidence="3">Uncharacterized protein</fullName>
    </submittedName>
</protein>
<proteinExistence type="predicted"/>
<feature type="region of interest" description="Disordered" evidence="1">
    <location>
        <begin position="100"/>
        <end position="144"/>
    </location>
</feature>
<dbReference type="VEuPathDB" id="VectorBase:AALB001987"/>
<dbReference type="EnsemblMetazoa" id="AALB001987-RA">
    <property type="protein sequence ID" value="AALB001987-PA"/>
    <property type="gene ID" value="AALB001987"/>
</dbReference>
<dbReference type="AlphaFoldDB" id="A0A182F686"/>
<evidence type="ECO:0000256" key="2">
    <source>
        <dbReference type="SAM" id="SignalP"/>
    </source>
</evidence>
<dbReference type="Proteomes" id="UP000069272">
    <property type="component" value="Chromosome 2L"/>
</dbReference>
<evidence type="ECO:0000313" key="3">
    <source>
        <dbReference type="EnsemblMetazoa" id="AALB001987-PA"/>
    </source>
</evidence>
<accession>A0A182F686</accession>
<organism evidence="3 4">
    <name type="scientific">Anopheles albimanus</name>
    <name type="common">New world malaria mosquito</name>
    <dbReference type="NCBI Taxonomy" id="7167"/>
    <lineage>
        <taxon>Eukaryota</taxon>
        <taxon>Metazoa</taxon>
        <taxon>Ecdysozoa</taxon>
        <taxon>Arthropoda</taxon>
        <taxon>Hexapoda</taxon>
        <taxon>Insecta</taxon>
        <taxon>Pterygota</taxon>
        <taxon>Neoptera</taxon>
        <taxon>Endopterygota</taxon>
        <taxon>Diptera</taxon>
        <taxon>Nematocera</taxon>
        <taxon>Culicoidea</taxon>
        <taxon>Culicidae</taxon>
        <taxon>Anophelinae</taxon>
        <taxon>Anopheles</taxon>
    </lineage>
</organism>